<dbReference type="GO" id="GO:0003735">
    <property type="term" value="F:structural constituent of ribosome"/>
    <property type="evidence" value="ECO:0007669"/>
    <property type="project" value="InterPro"/>
</dbReference>
<keyword evidence="6" id="KW-0496">Mitochondrion</keyword>
<evidence type="ECO:0000256" key="9">
    <source>
        <dbReference type="ARBA" id="ARBA00035130"/>
    </source>
</evidence>
<dbReference type="GO" id="GO:0032543">
    <property type="term" value="P:mitochondrial translation"/>
    <property type="evidence" value="ECO:0007669"/>
    <property type="project" value="InterPro"/>
</dbReference>
<evidence type="ECO:0000256" key="10">
    <source>
        <dbReference type="ARBA" id="ARBA00035515"/>
    </source>
</evidence>
<dbReference type="PANTHER" id="PTHR13329">
    <property type="entry name" value="MITOCHONDRIAL RIBOSOMAL PROTEIN S18B"/>
    <property type="match status" value="1"/>
</dbReference>
<dbReference type="Gene3D" id="4.10.640.10">
    <property type="entry name" value="Ribosomal protein S18"/>
    <property type="match status" value="1"/>
</dbReference>
<name>A0A1I8M6W7_MUSDO</name>
<evidence type="ECO:0000313" key="12">
    <source>
        <dbReference type="Proteomes" id="UP001652621"/>
    </source>
</evidence>
<dbReference type="Proteomes" id="UP001652621">
    <property type="component" value="Unplaced"/>
</dbReference>
<evidence type="ECO:0000313" key="13">
    <source>
        <dbReference type="RefSeq" id="XP_005183447.1"/>
    </source>
</evidence>
<comment type="similarity">
    <text evidence="2">Belongs to the bacterial ribosomal protein bS18 family. Mitochondrion-specific ribosomal protein mS40 subfamily.</text>
</comment>
<evidence type="ECO:0000256" key="1">
    <source>
        <dbReference type="ARBA" id="ARBA00004173"/>
    </source>
</evidence>
<dbReference type="InterPro" id="IPR040054">
    <property type="entry name" value="MRPS18B"/>
</dbReference>
<dbReference type="InterPro" id="IPR001648">
    <property type="entry name" value="Ribosomal_bS18"/>
</dbReference>
<dbReference type="GO" id="GO:0005763">
    <property type="term" value="C:mitochondrial small ribosomal subunit"/>
    <property type="evidence" value="ECO:0007669"/>
    <property type="project" value="UniProtKB-ARBA"/>
</dbReference>
<protein>
    <recommendedName>
        <fullName evidence="9">Small ribosomal subunit protein mS40</fullName>
    </recommendedName>
    <alternativeName>
        <fullName evidence="8">28S ribosomal protein S18-2, mitochondrial</fullName>
    </alternativeName>
    <alternativeName>
        <fullName evidence="10">28S ribosomal protein S18b, mitochondrial</fullName>
    </alternativeName>
</protein>
<sequence length="210" mass="24350">MMKFSRSLGSVLTRFAFNHSAASSQFVQNIHTALPLNCEHHNPESATESPADDTQEKRELTEKDRKLMLKDRTKVIPVETSIRYLNSTAYKQTYGEQFVWEQYRRNHKGPFPPRKTRKTCVRQGVISTGNPCPICRDEYLVLDHRNIELLKQFISPQTGQVLSYSKTGLCQKKHLQLLVAVERARDYGLLTFDVPYREFDYSEYAQKSQA</sequence>
<dbReference type="RefSeq" id="XP_005183447.1">
    <property type="nucleotide sequence ID" value="XM_005183390.3"/>
</dbReference>
<dbReference type="PANTHER" id="PTHR13329:SF2">
    <property type="entry name" value="SMALL RIBOSOMAL SUBUNIT PROTEIN MS40"/>
    <property type="match status" value="1"/>
</dbReference>
<dbReference type="VEuPathDB" id="VectorBase:MDOA001862"/>
<dbReference type="InterPro" id="IPR036870">
    <property type="entry name" value="Ribosomal_bS18_sf"/>
</dbReference>
<organism evidence="11">
    <name type="scientific">Musca domestica</name>
    <name type="common">House fly</name>
    <dbReference type="NCBI Taxonomy" id="7370"/>
    <lineage>
        <taxon>Eukaryota</taxon>
        <taxon>Metazoa</taxon>
        <taxon>Ecdysozoa</taxon>
        <taxon>Arthropoda</taxon>
        <taxon>Hexapoda</taxon>
        <taxon>Insecta</taxon>
        <taxon>Pterygota</taxon>
        <taxon>Neoptera</taxon>
        <taxon>Endopterygota</taxon>
        <taxon>Diptera</taxon>
        <taxon>Brachycera</taxon>
        <taxon>Muscomorpha</taxon>
        <taxon>Muscoidea</taxon>
        <taxon>Muscidae</taxon>
        <taxon>Musca</taxon>
    </lineage>
</organism>
<evidence type="ECO:0000256" key="5">
    <source>
        <dbReference type="ARBA" id="ARBA00022980"/>
    </source>
</evidence>
<dbReference type="STRING" id="7370.A0A1I8M6W7"/>
<dbReference type="eggNOG" id="KOG4021">
    <property type="taxonomic scope" value="Eukaryota"/>
</dbReference>
<dbReference type="FunFam" id="4.10.640.10:FF:000008">
    <property type="entry name" value="28S ribosomal protein S18b, mitochondrial"/>
    <property type="match status" value="1"/>
</dbReference>
<dbReference type="AlphaFoldDB" id="A0A1I8M6W7"/>
<evidence type="ECO:0000256" key="6">
    <source>
        <dbReference type="ARBA" id="ARBA00023128"/>
    </source>
</evidence>
<accession>A0A1I8M6W7</accession>
<reference evidence="11" key="1">
    <citation type="submission" date="2020-05" db="UniProtKB">
        <authorList>
            <consortium name="EnsemblMetazoa"/>
        </authorList>
    </citation>
    <scope>IDENTIFICATION</scope>
    <source>
        <strain evidence="11">Aabys</strain>
    </source>
</reference>
<comment type="subcellular location">
    <subcellularLocation>
        <location evidence="1">Mitochondrion</location>
    </subcellularLocation>
</comment>
<evidence type="ECO:0000256" key="8">
    <source>
        <dbReference type="ARBA" id="ARBA00032055"/>
    </source>
</evidence>
<dbReference type="OrthoDB" id="21463at2759"/>
<keyword evidence="7" id="KW-0687">Ribonucleoprotein</keyword>
<dbReference type="SUPFAM" id="SSF46911">
    <property type="entry name" value="Ribosomal protein S18"/>
    <property type="match status" value="1"/>
</dbReference>
<evidence type="ECO:0000256" key="2">
    <source>
        <dbReference type="ARBA" id="ARBA00006136"/>
    </source>
</evidence>
<proteinExistence type="inferred from homology"/>
<evidence type="ECO:0000256" key="3">
    <source>
        <dbReference type="ARBA" id="ARBA00022553"/>
    </source>
</evidence>
<dbReference type="VEuPathDB" id="VectorBase:MDOMA2_007211"/>
<keyword evidence="4" id="KW-0809">Transit peptide</keyword>
<evidence type="ECO:0000313" key="11">
    <source>
        <dbReference type="EnsemblMetazoa" id="MDOA001862-PA"/>
    </source>
</evidence>
<keyword evidence="12" id="KW-1185">Reference proteome</keyword>
<keyword evidence="5 13" id="KW-0689">Ribosomal protein</keyword>
<reference evidence="13" key="2">
    <citation type="submission" date="2025-04" db="UniProtKB">
        <authorList>
            <consortium name="RefSeq"/>
        </authorList>
    </citation>
    <scope>IDENTIFICATION</scope>
    <source>
        <strain evidence="13">Aabys</strain>
    </source>
</reference>
<keyword evidence="3" id="KW-0597">Phosphoprotein</keyword>
<gene>
    <name evidence="11" type="primary">101891181</name>
    <name evidence="13" type="synonym">LOC101891181</name>
</gene>
<evidence type="ECO:0000256" key="7">
    <source>
        <dbReference type="ARBA" id="ARBA00023274"/>
    </source>
</evidence>
<dbReference type="EnsemblMetazoa" id="MDOA001862-RA">
    <property type="protein sequence ID" value="MDOA001862-PA"/>
    <property type="gene ID" value="MDOA001862"/>
</dbReference>
<evidence type="ECO:0000256" key="4">
    <source>
        <dbReference type="ARBA" id="ARBA00022946"/>
    </source>
</evidence>
<dbReference type="KEGG" id="mde:101891181"/>
<dbReference type="Pfam" id="PF01084">
    <property type="entry name" value="Ribosomal_S18"/>
    <property type="match status" value="1"/>
</dbReference>